<organism evidence="1 2">
    <name type="scientific">Naganishia vaughanmartiniae</name>
    <dbReference type="NCBI Taxonomy" id="1424756"/>
    <lineage>
        <taxon>Eukaryota</taxon>
        <taxon>Fungi</taxon>
        <taxon>Dikarya</taxon>
        <taxon>Basidiomycota</taxon>
        <taxon>Agaricomycotina</taxon>
        <taxon>Tremellomycetes</taxon>
        <taxon>Filobasidiales</taxon>
        <taxon>Filobasidiaceae</taxon>
        <taxon>Naganishia</taxon>
    </lineage>
</organism>
<evidence type="ECO:0000313" key="2">
    <source>
        <dbReference type="Proteomes" id="UP001243375"/>
    </source>
</evidence>
<reference evidence="1" key="1">
    <citation type="submission" date="2023-04" db="EMBL/GenBank/DDBJ databases">
        <title>Draft Genome sequencing of Naganishia species isolated from polar environments using Oxford Nanopore Technology.</title>
        <authorList>
            <person name="Leo P."/>
            <person name="Venkateswaran K."/>
        </authorList>
    </citation>
    <scope>NUCLEOTIDE SEQUENCE</scope>
    <source>
        <strain evidence="1">MNA-CCFEE 5425</strain>
    </source>
</reference>
<comment type="caution">
    <text evidence="1">The sequence shown here is derived from an EMBL/GenBank/DDBJ whole genome shotgun (WGS) entry which is preliminary data.</text>
</comment>
<sequence>MCGRPGSSYYFIGCQADNLFYLDPHLTRPAIPLKTRTEEREPSKPSHATRPAHNDNWDDSSAQMDWLLNVYTNDQLKTFHCDKVKKMPISSLDPSMLIGFLCKDKDDWLDLRERLNNVSGRQRLTQSAYFA</sequence>
<keyword evidence="2" id="KW-1185">Reference proteome</keyword>
<accession>A0ACC2X5P5</accession>
<gene>
    <name evidence="1" type="ORF">QFC22_003962</name>
</gene>
<proteinExistence type="predicted"/>
<dbReference type="Proteomes" id="UP001243375">
    <property type="component" value="Unassembled WGS sequence"/>
</dbReference>
<protein>
    <submittedName>
        <fullName evidence="1">Uncharacterized protein</fullName>
    </submittedName>
</protein>
<evidence type="ECO:0000313" key="1">
    <source>
        <dbReference type="EMBL" id="KAJ9118741.1"/>
    </source>
</evidence>
<name>A0ACC2X5P5_9TREE</name>
<dbReference type="EMBL" id="JASBWU010000010">
    <property type="protein sequence ID" value="KAJ9118741.1"/>
    <property type="molecule type" value="Genomic_DNA"/>
</dbReference>